<organism evidence="2 3">
    <name type="scientific">Lonchura striata</name>
    <name type="common">white-rumped munia</name>
    <dbReference type="NCBI Taxonomy" id="40157"/>
    <lineage>
        <taxon>Eukaryota</taxon>
        <taxon>Metazoa</taxon>
        <taxon>Chordata</taxon>
        <taxon>Craniata</taxon>
        <taxon>Vertebrata</taxon>
        <taxon>Euteleostomi</taxon>
        <taxon>Archelosauria</taxon>
        <taxon>Archosauria</taxon>
        <taxon>Dinosauria</taxon>
        <taxon>Saurischia</taxon>
        <taxon>Theropoda</taxon>
        <taxon>Coelurosauria</taxon>
        <taxon>Aves</taxon>
        <taxon>Neognathae</taxon>
        <taxon>Neoaves</taxon>
        <taxon>Telluraves</taxon>
        <taxon>Australaves</taxon>
        <taxon>Passeriformes</taxon>
        <taxon>Passeroidea</taxon>
        <taxon>Estrildidae</taxon>
        <taxon>Estrildinae</taxon>
        <taxon>Lonchura</taxon>
    </lineage>
</organism>
<gene>
    <name evidence="2" type="ORF">RLOC_00002133</name>
</gene>
<reference evidence="2 3" key="1">
    <citation type="submission" date="2017-05" db="EMBL/GenBank/DDBJ databases">
        <title>Genome of assembly of the Bengalese finch, Lonchura striata domestica.</title>
        <authorList>
            <person name="Colquitt B.M."/>
            <person name="Brainard M.S."/>
        </authorList>
    </citation>
    <scope>NUCLEOTIDE SEQUENCE [LARGE SCALE GENOMIC DNA]</scope>
    <source>
        <strain evidence="2">White83orange57</strain>
    </source>
</reference>
<feature type="region of interest" description="Disordered" evidence="1">
    <location>
        <begin position="25"/>
        <end position="53"/>
    </location>
</feature>
<name>A0A218UF34_9PASE</name>
<accession>A0A218UF34</accession>
<comment type="caution">
    <text evidence="2">The sequence shown here is derived from an EMBL/GenBank/DDBJ whole genome shotgun (WGS) entry which is preliminary data.</text>
</comment>
<feature type="compositionally biased region" description="Low complexity" evidence="1">
    <location>
        <begin position="25"/>
        <end position="40"/>
    </location>
</feature>
<dbReference type="EMBL" id="MUZQ01000353">
    <property type="protein sequence ID" value="OWK52339.1"/>
    <property type="molecule type" value="Genomic_DNA"/>
</dbReference>
<keyword evidence="3" id="KW-1185">Reference proteome</keyword>
<sequence>MAARGAPADPPGRGGAGCRWHSLAAAGAAAQTAPVVPAPGEGQLSPGVPGPGP</sequence>
<evidence type="ECO:0000313" key="3">
    <source>
        <dbReference type="Proteomes" id="UP000197619"/>
    </source>
</evidence>
<protein>
    <submittedName>
        <fullName evidence="2">Uncharacterized protein</fullName>
    </submittedName>
</protein>
<dbReference type="Proteomes" id="UP000197619">
    <property type="component" value="Unassembled WGS sequence"/>
</dbReference>
<dbReference type="AlphaFoldDB" id="A0A218UF34"/>
<evidence type="ECO:0000313" key="2">
    <source>
        <dbReference type="EMBL" id="OWK52339.1"/>
    </source>
</evidence>
<evidence type="ECO:0000256" key="1">
    <source>
        <dbReference type="SAM" id="MobiDB-lite"/>
    </source>
</evidence>
<proteinExistence type="predicted"/>